<accession>A0ABR1B5H8</accession>
<dbReference type="InterPro" id="IPR023395">
    <property type="entry name" value="MCP_dom_sf"/>
</dbReference>
<gene>
    <name evidence="10" type="ORF">RUM44_000461</name>
</gene>
<dbReference type="InterPro" id="IPR018108">
    <property type="entry name" value="MCP_transmembrane"/>
</dbReference>
<evidence type="ECO:0000256" key="7">
    <source>
        <dbReference type="PROSITE-ProRule" id="PRU00282"/>
    </source>
</evidence>
<comment type="subcellular location">
    <subcellularLocation>
        <location evidence="1">Membrane</location>
        <topology evidence="1">Multi-pass membrane protein</topology>
    </subcellularLocation>
</comment>
<dbReference type="Gene3D" id="1.50.40.10">
    <property type="entry name" value="Mitochondrial carrier domain"/>
    <property type="match status" value="1"/>
</dbReference>
<dbReference type="PROSITE" id="PS50920">
    <property type="entry name" value="SOLCAR"/>
    <property type="match status" value="3"/>
</dbReference>
<dbReference type="PRINTS" id="PR00926">
    <property type="entry name" value="MITOCARRIER"/>
</dbReference>
<evidence type="ECO:0000256" key="4">
    <source>
        <dbReference type="ARBA" id="ARBA00022692"/>
    </source>
</evidence>
<comment type="similarity">
    <text evidence="2 8">Belongs to the mitochondrial carrier (TC 2.A.29) family.</text>
</comment>
<evidence type="ECO:0000256" key="6">
    <source>
        <dbReference type="ARBA" id="ARBA00023136"/>
    </source>
</evidence>
<dbReference type="PANTHER" id="PTHR24089">
    <property type="entry name" value="SOLUTE CARRIER FAMILY 25"/>
    <property type="match status" value="1"/>
</dbReference>
<keyword evidence="5" id="KW-0677">Repeat</keyword>
<protein>
    <submittedName>
        <fullName evidence="10">Uncharacterized protein</fullName>
    </submittedName>
</protein>
<evidence type="ECO:0000256" key="2">
    <source>
        <dbReference type="ARBA" id="ARBA00006375"/>
    </source>
</evidence>
<keyword evidence="6 7" id="KW-0472">Membrane</keyword>
<dbReference type="SUPFAM" id="SSF103506">
    <property type="entry name" value="Mitochondrial carrier"/>
    <property type="match status" value="1"/>
</dbReference>
<evidence type="ECO:0000256" key="1">
    <source>
        <dbReference type="ARBA" id="ARBA00004141"/>
    </source>
</evidence>
<feature type="transmembrane region" description="Helical" evidence="9">
    <location>
        <begin position="180"/>
        <end position="203"/>
    </location>
</feature>
<sequence length="316" mass="34839">MSSSTDKNNGSNTNVQQDEVLSHGKTIISNLLAGATAGGLAKSAIAPFDRCKISFQINQTPFSAKAAFQFLKNVTKNNGFLALWRGNSASMARVLPYAAIQFASHEQWKRVLGIDQSNSLSKDEFEYRRFIAGSLAGVTSQSLTYPLDLARARMAVTHDSEYATLKQVFRKTYREEGFKGFYRGYVPTFLGVIPYAGASFFAYESLKQWYSSQPGSTGKPSTIVLLSFGGISGFCGQSLSYPLDIVRRRMQTDVITKQNYDSIIGTLKSIYKNEGIKGGFFKGLSMNWIKGPIAVGISFATYDGVNDFLKRILSRI</sequence>
<keyword evidence="11" id="KW-1185">Reference proteome</keyword>
<evidence type="ECO:0000256" key="3">
    <source>
        <dbReference type="ARBA" id="ARBA00022448"/>
    </source>
</evidence>
<feature type="repeat" description="Solcar" evidence="7">
    <location>
        <begin position="25"/>
        <end position="111"/>
    </location>
</feature>
<keyword evidence="3 8" id="KW-0813">Transport</keyword>
<keyword evidence="4 7" id="KW-0812">Transmembrane</keyword>
<proteinExistence type="inferred from homology"/>
<organism evidence="10 11">
    <name type="scientific">Polyplax serrata</name>
    <name type="common">Common mouse louse</name>
    <dbReference type="NCBI Taxonomy" id="468196"/>
    <lineage>
        <taxon>Eukaryota</taxon>
        <taxon>Metazoa</taxon>
        <taxon>Ecdysozoa</taxon>
        <taxon>Arthropoda</taxon>
        <taxon>Hexapoda</taxon>
        <taxon>Insecta</taxon>
        <taxon>Pterygota</taxon>
        <taxon>Neoptera</taxon>
        <taxon>Paraneoptera</taxon>
        <taxon>Psocodea</taxon>
        <taxon>Troctomorpha</taxon>
        <taxon>Phthiraptera</taxon>
        <taxon>Anoplura</taxon>
        <taxon>Polyplacidae</taxon>
        <taxon>Polyplax</taxon>
    </lineage>
</organism>
<comment type="caution">
    <text evidence="10">The sequence shown here is derived from an EMBL/GenBank/DDBJ whole genome shotgun (WGS) entry which is preliminary data.</text>
</comment>
<evidence type="ECO:0000313" key="10">
    <source>
        <dbReference type="EMBL" id="KAK6635210.1"/>
    </source>
</evidence>
<reference evidence="10 11" key="1">
    <citation type="submission" date="2023-09" db="EMBL/GenBank/DDBJ databases">
        <title>Genomes of two closely related lineages of the louse Polyplax serrata with different host specificities.</title>
        <authorList>
            <person name="Martinu J."/>
            <person name="Tarabai H."/>
            <person name="Stefka J."/>
            <person name="Hypsa V."/>
        </authorList>
    </citation>
    <scope>NUCLEOTIDE SEQUENCE [LARGE SCALE GENOMIC DNA]</scope>
    <source>
        <strain evidence="10">98ZLc_SE</strain>
    </source>
</reference>
<keyword evidence="9" id="KW-1133">Transmembrane helix</keyword>
<dbReference type="Proteomes" id="UP001359485">
    <property type="component" value="Unassembled WGS sequence"/>
</dbReference>
<dbReference type="InterPro" id="IPR002067">
    <property type="entry name" value="MCP"/>
</dbReference>
<feature type="repeat" description="Solcar" evidence="7">
    <location>
        <begin position="220"/>
        <end position="308"/>
    </location>
</feature>
<evidence type="ECO:0000313" key="11">
    <source>
        <dbReference type="Proteomes" id="UP001359485"/>
    </source>
</evidence>
<feature type="repeat" description="Solcar" evidence="7">
    <location>
        <begin position="124"/>
        <end position="209"/>
    </location>
</feature>
<name>A0ABR1B5H8_POLSC</name>
<dbReference type="EMBL" id="JAWJWF010000003">
    <property type="protein sequence ID" value="KAK6635210.1"/>
    <property type="molecule type" value="Genomic_DNA"/>
</dbReference>
<evidence type="ECO:0000256" key="8">
    <source>
        <dbReference type="RuleBase" id="RU000488"/>
    </source>
</evidence>
<feature type="transmembrane region" description="Helical" evidence="9">
    <location>
        <begin position="223"/>
        <end position="243"/>
    </location>
</feature>
<evidence type="ECO:0000256" key="5">
    <source>
        <dbReference type="ARBA" id="ARBA00022737"/>
    </source>
</evidence>
<dbReference type="Pfam" id="PF00153">
    <property type="entry name" value="Mito_carr"/>
    <property type="match status" value="3"/>
</dbReference>
<evidence type="ECO:0000256" key="9">
    <source>
        <dbReference type="SAM" id="Phobius"/>
    </source>
</evidence>